<dbReference type="InterPro" id="IPR006311">
    <property type="entry name" value="TAT_signal"/>
</dbReference>
<dbReference type="EMBL" id="FOTW01000009">
    <property type="protein sequence ID" value="SFL89762.1"/>
    <property type="molecule type" value="Genomic_DNA"/>
</dbReference>
<evidence type="ECO:0000313" key="3">
    <source>
        <dbReference type="Proteomes" id="UP000199470"/>
    </source>
</evidence>
<dbReference type="RefSeq" id="WP_139236382.1">
    <property type="nucleotide sequence ID" value="NZ_FOTW01000009.1"/>
</dbReference>
<evidence type="ECO:0000313" key="2">
    <source>
        <dbReference type="EMBL" id="SFL89762.1"/>
    </source>
</evidence>
<dbReference type="AlphaFoldDB" id="A0A1I4LFI2"/>
<reference evidence="2 3" key="1">
    <citation type="submission" date="2016-10" db="EMBL/GenBank/DDBJ databases">
        <authorList>
            <person name="de Groot N.N."/>
        </authorList>
    </citation>
    <scope>NUCLEOTIDE SEQUENCE [LARGE SCALE GENOMIC DNA]</scope>
    <source>
        <strain evidence="2 3">ATCC 43154</strain>
    </source>
</reference>
<dbReference type="PROSITE" id="PS51318">
    <property type="entry name" value="TAT"/>
    <property type="match status" value="1"/>
</dbReference>
<name>A0A1I4LFI2_9BURK</name>
<keyword evidence="1" id="KW-1133">Transmembrane helix</keyword>
<proteinExistence type="predicted"/>
<evidence type="ECO:0000256" key="1">
    <source>
        <dbReference type="SAM" id="Phobius"/>
    </source>
</evidence>
<gene>
    <name evidence="2" type="ORF">SAMN02982985_01927</name>
</gene>
<dbReference type="Proteomes" id="UP000199470">
    <property type="component" value="Unassembled WGS sequence"/>
</dbReference>
<keyword evidence="1" id="KW-0472">Membrane</keyword>
<feature type="transmembrane region" description="Helical" evidence="1">
    <location>
        <begin position="21"/>
        <end position="43"/>
    </location>
</feature>
<keyword evidence="1" id="KW-0812">Transmembrane</keyword>
<keyword evidence="3" id="KW-1185">Reference proteome</keyword>
<sequence>MDNHDKGQPTREDDIDRRRKFLRSLGFAGMLAAGAVQMVPAVAQPPSDMRIELRPDIKMDAKLATLNRATLAQLKLTKRLAPTVNIEHMGLTPEAIAELSPAAKTLTKLDLVQLGNGKLTAATRGLTVKDIGSIRKAFGTGYAPGKAGNLAIDVSCCCCTPCCCAVAVNAPVLLRAA</sequence>
<organism evidence="2 3">
    <name type="scientific">Rugamonas rubra</name>
    <dbReference type="NCBI Taxonomy" id="758825"/>
    <lineage>
        <taxon>Bacteria</taxon>
        <taxon>Pseudomonadati</taxon>
        <taxon>Pseudomonadota</taxon>
        <taxon>Betaproteobacteria</taxon>
        <taxon>Burkholderiales</taxon>
        <taxon>Oxalobacteraceae</taxon>
        <taxon>Telluria group</taxon>
        <taxon>Rugamonas</taxon>
    </lineage>
</organism>
<protein>
    <submittedName>
        <fullName evidence="2">Uncharacterized protein</fullName>
    </submittedName>
</protein>
<accession>A0A1I4LFI2</accession>